<dbReference type="GO" id="GO:0046872">
    <property type="term" value="F:metal ion binding"/>
    <property type="evidence" value="ECO:0007669"/>
    <property type="project" value="UniProtKB-KW"/>
</dbReference>
<feature type="active site" description="Nucleophile" evidence="4">
    <location>
        <position position="277"/>
    </location>
</feature>
<dbReference type="Gene3D" id="1.10.1400.10">
    <property type="match status" value="1"/>
</dbReference>
<dbReference type="RefSeq" id="WP_157539351.1">
    <property type="nucleotide sequence ID" value="NZ_WQLA01000001.1"/>
</dbReference>
<dbReference type="GO" id="GO:0017000">
    <property type="term" value="P:antibiotic biosynthetic process"/>
    <property type="evidence" value="ECO:0007669"/>
    <property type="project" value="InterPro"/>
</dbReference>
<dbReference type="EMBL" id="WQLA01000001">
    <property type="protein sequence ID" value="MVN89548.1"/>
    <property type="molecule type" value="Genomic_DNA"/>
</dbReference>
<keyword evidence="3" id="KW-0865">Zymogen</keyword>
<accession>A0A6I4I5X9</accession>
<organism evidence="6 7">
    <name type="scientific">Mucilaginibacter aquatilis</name>
    <dbReference type="NCBI Taxonomy" id="1517760"/>
    <lineage>
        <taxon>Bacteria</taxon>
        <taxon>Pseudomonadati</taxon>
        <taxon>Bacteroidota</taxon>
        <taxon>Sphingobacteriia</taxon>
        <taxon>Sphingobacteriales</taxon>
        <taxon>Sphingobacteriaceae</taxon>
        <taxon>Mucilaginibacter</taxon>
    </lineage>
</organism>
<comment type="cofactor">
    <cofactor evidence="5">
        <name>Ca(2+)</name>
        <dbReference type="ChEBI" id="CHEBI:29108"/>
    </cofactor>
    <text evidence="5">Binds 1 Ca(2+) ion per dimer.</text>
</comment>
<evidence type="ECO:0000313" key="7">
    <source>
        <dbReference type="Proteomes" id="UP000434850"/>
    </source>
</evidence>
<keyword evidence="2" id="KW-0378">Hydrolase</keyword>
<dbReference type="InterPro" id="IPR002692">
    <property type="entry name" value="S45"/>
</dbReference>
<dbReference type="Gene3D" id="1.10.439.10">
    <property type="entry name" value="Penicillin Amidohydrolase, domain 1"/>
    <property type="match status" value="1"/>
</dbReference>
<sequence length="811" mass="91226">MKILRAVFSMALLAVLIWALQTKFGPVPPIGKFINPATGFWQNAESKNIRKEESLELTGLYDKVIIRYDENRVPHIFAKNDHDLYMAQGYVTATDRLWQMDIQTRNAAGRLAEVIGPSVLEVDRYNRRTGMVYGAEEALKGIKKDSRTKLAVEAYSAGINQFINNLTIRNYPVEFKLLDYKPETWTTLNTALLLKLMSQTLAGGSDDMEMTAVLNKFGAAVTRDLFPDQNYQEDPIIPSGTRWNFTPLKIPQPSSGFKRMMQTGAMRPKAKTEGIGSNNWAVAGSKSATGYPLLANDPHLNLTFPSIWYQVQLHAPGVNVQGVSLPGSPFVIIGYNSQTSWGFTNVDADVLDWYQLKFKDNAKTEYWYKNQWNKTTRRKEVIKVRGQSDITEQVIYTHFGPVVYDEGTKAPTIINKVPAGMAMKWIAHKQSNDLLTFYLLNRGKNYGDYRKALSTYSAPAQNFIFASNTDIAITPNGEFPLKYPGQGKFILDGTDPDDDWHERVPANQNPTVKNPARGFVSSANQSPTDKTYPYYLNWQFGGYQRGKRINDRLTAMSKITVDSMRLLQTDNYSVTAHDVLPTLLSYLDSTKLDGTQKSALRSVSRWNLQYDAKSVGATIFNNWWNSLYNLIWQDEFDTPDKALRRPSRDRTIQLLLTQPNAKWFDDVRTPTVESCADLVSRAFNVTVDELTKKYGTPGERWAWGTVRPVAINHIAKLPGFGSDMFASGGNSGIINAMSGEAGPSWRMVVQMGPEVKGYGIYPGGQSGNPGSFYYTNLLQTWKDGKLNELLLLKSPTDKEDKVKSTLILNKK</sequence>
<evidence type="ECO:0000256" key="5">
    <source>
        <dbReference type="PIRSR" id="PIRSR001227-2"/>
    </source>
</evidence>
<dbReference type="Gene3D" id="2.30.120.10">
    <property type="match status" value="1"/>
</dbReference>
<reference evidence="6 7" key="1">
    <citation type="submission" date="2019-12" db="EMBL/GenBank/DDBJ databases">
        <title>Mucilaginibacter sp. HME9299 genome sequencing and assembly.</title>
        <authorList>
            <person name="Kang H."/>
            <person name="Kim H."/>
            <person name="Joh K."/>
        </authorList>
    </citation>
    <scope>NUCLEOTIDE SEQUENCE [LARGE SCALE GENOMIC DNA]</scope>
    <source>
        <strain evidence="6 7">HME9299</strain>
    </source>
</reference>
<name>A0A6I4I5X9_9SPHI</name>
<dbReference type="PANTHER" id="PTHR34218:SF4">
    <property type="entry name" value="ACYL-HOMOSERINE LACTONE ACYLASE QUIP"/>
    <property type="match status" value="1"/>
</dbReference>
<proteinExistence type="inferred from homology"/>
<dbReference type="InterPro" id="IPR043146">
    <property type="entry name" value="Penicillin_amidase_N_B-knob"/>
</dbReference>
<dbReference type="GO" id="GO:0016811">
    <property type="term" value="F:hydrolase activity, acting on carbon-nitrogen (but not peptide) bonds, in linear amides"/>
    <property type="evidence" value="ECO:0007669"/>
    <property type="project" value="InterPro"/>
</dbReference>
<dbReference type="CDD" id="cd03747">
    <property type="entry name" value="Ntn_PGA_like"/>
    <property type="match status" value="1"/>
</dbReference>
<dbReference type="OrthoDB" id="9759796at2"/>
<dbReference type="Pfam" id="PF01804">
    <property type="entry name" value="Penicil_amidase"/>
    <property type="match status" value="1"/>
</dbReference>
<feature type="binding site" evidence="5">
    <location>
        <position position="352"/>
    </location>
    <ligand>
        <name>Ca(2+)</name>
        <dbReference type="ChEBI" id="CHEBI:29108"/>
    </ligand>
</feature>
<evidence type="ECO:0000256" key="1">
    <source>
        <dbReference type="ARBA" id="ARBA00006586"/>
    </source>
</evidence>
<comment type="similarity">
    <text evidence="1">Belongs to the peptidase S45 family.</text>
</comment>
<evidence type="ECO:0000313" key="6">
    <source>
        <dbReference type="EMBL" id="MVN89548.1"/>
    </source>
</evidence>
<dbReference type="PIRSF" id="PIRSF001227">
    <property type="entry name" value="Pen_acylase"/>
    <property type="match status" value="1"/>
</dbReference>
<keyword evidence="5" id="KW-0479">Metal-binding</keyword>
<dbReference type="PANTHER" id="PTHR34218">
    <property type="entry name" value="PEPTIDASE S45 PENICILLIN AMIDASE"/>
    <property type="match status" value="1"/>
</dbReference>
<dbReference type="InterPro" id="IPR043147">
    <property type="entry name" value="Penicillin_amidase_A-knob"/>
</dbReference>
<dbReference type="InterPro" id="IPR029055">
    <property type="entry name" value="Ntn_hydrolases_N"/>
</dbReference>
<gene>
    <name evidence="6" type="ORF">GO816_00245</name>
</gene>
<keyword evidence="7" id="KW-1185">Reference proteome</keyword>
<evidence type="ECO:0000256" key="2">
    <source>
        <dbReference type="ARBA" id="ARBA00022801"/>
    </source>
</evidence>
<dbReference type="InterPro" id="IPR014395">
    <property type="entry name" value="Pen/GL7ACA/AHL_acylase"/>
</dbReference>
<dbReference type="InterPro" id="IPR023343">
    <property type="entry name" value="Penicillin_amidase_dom1"/>
</dbReference>
<comment type="caution">
    <text evidence="6">The sequence shown here is derived from an EMBL/GenBank/DDBJ whole genome shotgun (WGS) entry which is preliminary data.</text>
</comment>
<dbReference type="AlphaFoldDB" id="A0A6I4I5X9"/>
<keyword evidence="5" id="KW-0106">Calcium</keyword>
<dbReference type="SUPFAM" id="SSF56235">
    <property type="entry name" value="N-terminal nucleophile aminohydrolases (Ntn hydrolases)"/>
    <property type="match status" value="1"/>
</dbReference>
<evidence type="ECO:0000256" key="3">
    <source>
        <dbReference type="ARBA" id="ARBA00023145"/>
    </source>
</evidence>
<dbReference type="Gene3D" id="3.60.20.10">
    <property type="entry name" value="Glutamine Phosphoribosylpyrophosphate, subunit 1, domain 1"/>
    <property type="match status" value="1"/>
</dbReference>
<feature type="binding site" evidence="5">
    <location>
        <position position="349"/>
    </location>
    <ligand>
        <name>Ca(2+)</name>
        <dbReference type="ChEBI" id="CHEBI:29108"/>
    </ligand>
</feature>
<evidence type="ECO:0000256" key="4">
    <source>
        <dbReference type="PIRSR" id="PIRSR001227-1"/>
    </source>
</evidence>
<dbReference type="Proteomes" id="UP000434850">
    <property type="component" value="Unassembled WGS sequence"/>
</dbReference>
<protein>
    <submittedName>
        <fullName evidence="6">Penicillin acylase family protein</fullName>
    </submittedName>
</protein>